<keyword evidence="3" id="KW-1185">Reference proteome</keyword>
<dbReference type="AlphaFoldDB" id="K1WXS3"/>
<dbReference type="InterPro" id="IPR000182">
    <property type="entry name" value="GNAT_dom"/>
</dbReference>
<evidence type="ECO:0000313" key="3">
    <source>
        <dbReference type="Proteomes" id="UP000006753"/>
    </source>
</evidence>
<accession>K1WXS3</accession>
<dbReference type="PANTHER" id="PTHR42791:SF14">
    <property type="entry name" value="N-ACETYLTRANSFERASE DOMAIN-CONTAINING PROTEIN"/>
    <property type="match status" value="1"/>
</dbReference>
<evidence type="ECO:0000259" key="1">
    <source>
        <dbReference type="PROSITE" id="PS51186"/>
    </source>
</evidence>
<feature type="domain" description="N-acetyltransferase" evidence="1">
    <location>
        <begin position="117"/>
        <end position="264"/>
    </location>
</feature>
<dbReference type="GO" id="GO:0016747">
    <property type="term" value="F:acyltransferase activity, transferring groups other than amino-acyl groups"/>
    <property type="evidence" value="ECO:0007669"/>
    <property type="project" value="InterPro"/>
</dbReference>
<dbReference type="CDD" id="cd04301">
    <property type="entry name" value="NAT_SF"/>
    <property type="match status" value="1"/>
</dbReference>
<dbReference type="EMBL" id="JH921450">
    <property type="protein sequence ID" value="EKD13443.1"/>
    <property type="molecule type" value="Genomic_DNA"/>
</dbReference>
<dbReference type="Proteomes" id="UP000006753">
    <property type="component" value="Unassembled WGS sequence"/>
</dbReference>
<dbReference type="PROSITE" id="PS51186">
    <property type="entry name" value="GNAT"/>
    <property type="match status" value="1"/>
</dbReference>
<protein>
    <submittedName>
        <fullName evidence="2">Acetyltransferase</fullName>
    </submittedName>
</protein>
<dbReference type="KEGG" id="mbe:MBM_08526"/>
<dbReference type="InParanoid" id="K1WXS3"/>
<keyword evidence="2" id="KW-0808">Transferase</keyword>
<dbReference type="OMA" id="IRVEPIT"/>
<dbReference type="InterPro" id="IPR016181">
    <property type="entry name" value="Acyl_CoA_acyltransferase"/>
</dbReference>
<name>K1WXS3_MARBU</name>
<dbReference type="GeneID" id="18764461"/>
<sequence length="274" mass="29083">MTTLHHASPIRIEPITNPDDFTRCFSIAASAFGTQTADGIWTAFNPGWDTPEGQVSGAARLQRRWAGTTVDHAGNANTVFLKATIPAADDESASGSAAGADGSASGGEVIAGLAIWVQLSTVEGHGIVRRAGQDAVEKSELDALYPNDQSAQDFLRQAMKSLTKQRVGAVEDAAERDPPAIMALDLCAVAPEFQRRGIAGELVKWGLEEARRRGGLEAVTEASTSGRTVYARLGFAQEGPEIVLDGSFTDRVWPSNVFMRTGRSGIETGRGRGR</sequence>
<evidence type="ECO:0000313" key="2">
    <source>
        <dbReference type="EMBL" id="EKD13443.1"/>
    </source>
</evidence>
<gene>
    <name evidence="2" type="ORF">MBM_08526</name>
</gene>
<dbReference type="Pfam" id="PF13673">
    <property type="entry name" value="Acetyltransf_10"/>
    <property type="match status" value="1"/>
</dbReference>
<dbReference type="HOGENOM" id="CLU_099938_0_0_1"/>
<dbReference type="OrthoDB" id="2832510at2759"/>
<proteinExistence type="predicted"/>
<dbReference type="Gene3D" id="3.40.630.30">
    <property type="match status" value="1"/>
</dbReference>
<dbReference type="eggNOG" id="ENOG502SIEM">
    <property type="taxonomic scope" value="Eukaryota"/>
</dbReference>
<dbReference type="RefSeq" id="XP_007296415.1">
    <property type="nucleotide sequence ID" value="XM_007296353.1"/>
</dbReference>
<dbReference type="SUPFAM" id="SSF55729">
    <property type="entry name" value="Acyl-CoA N-acyltransferases (Nat)"/>
    <property type="match status" value="1"/>
</dbReference>
<reference evidence="2 3" key="1">
    <citation type="journal article" date="2012" name="BMC Genomics">
        <title>Sequencing the genome of Marssonina brunnea reveals fungus-poplar co-evolution.</title>
        <authorList>
            <person name="Zhu S."/>
            <person name="Cao Y.-Z."/>
            <person name="Jiang C."/>
            <person name="Tan B.-Y."/>
            <person name="Wang Z."/>
            <person name="Feng S."/>
            <person name="Zhang L."/>
            <person name="Su X.-H."/>
            <person name="Brejova B."/>
            <person name="Vinar T."/>
            <person name="Xu M."/>
            <person name="Wang M.-X."/>
            <person name="Zhang S.-G."/>
            <person name="Huang M.-R."/>
            <person name="Wu R."/>
            <person name="Zhou Y."/>
        </authorList>
    </citation>
    <scope>NUCLEOTIDE SEQUENCE [LARGE SCALE GENOMIC DNA]</scope>
    <source>
        <strain evidence="2 3">MB_m1</strain>
    </source>
</reference>
<organism evidence="2 3">
    <name type="scientific">Marssonina brunnea f. sp. multigermtubi (strain MB_m1)</name>
    <name type="common">Marssonina leaf spot fungus</name>
    <dbReference type="NCBI Taxonomy" id="1072389"/>
    <lineage>
        <taxon>Eukaryota</taxon>
        <taxon>Fungi</taxon>
        <taxon>Dikarya</taxon>
        <taxon>Ascomycota</taxon>
        <taxon>Pezizomycotina</taxon>
        <taxon>Leotiomycetes</taxon>
        <taxon>Helotiales</taxon>
        <taxon>Drepanopezizaceae</taxon>
        <taxon>Drepanopeziza</taxon>
    </lineage>
</organism>
<dbReference type="PANTHER" id="PTHR42791">
    <property type="entry name" value="GNAT FAMILY ACETYLTRANSFERASE"/>
    <property type="match status" value="1"/>
</dbReference>
<dbReference type="InterPro" id="IPR052523">
    <property type="entry name" value="Trichothecene_AcTrans"/>
</dbReference>